<keyword evidence="3" id="KW-0648">Protein biosynthesis</keyword>
<dbReference type="EMBL" id="JABBWK010000024">
    <property type="protein sequence ID" value="KAG1900938.1"/>
    <property type="molecule type" value="Genomic_DNA"/>
</dbReference>
<gene>
    <name evidence="5" type="ORF">F5891DRAFT_951253</name>
</gene>
<feature type="non-terminal residue" evidence="5">
    <location>
        <position position="1"/>
    </location>
</feature>
<dbReference type="GO" id="GO:0043022">
    <property type="term" value="F:ribosome binding"/>
    <property type="evidence" value="ECO:0007669"/>
    <property type="project" value="TreeGrafter"/>
</dbReference>
<evidence type="ECO:0000313" key="6">
    <source>
        <dbReference type="Proteomes" id="UP001195769"/>
    </source>
</evidence>
<dbReference type="RefSeq" id="XP_041226514.1">
    <property type="nucleotide sequence ID" value="XM_041375027.1"/>
</dbReference>
<keyword evidence="2 5" id="KW-0251">Elongation factor</keyword>
<dbReference type="AlphaFoldDB" id="A0AAD4E726"/>
<evidence type="ECO:0000313" key="5">
    <source>
        <dbReference type="EMBL" id="KAG1900938.1"/>
    </source>
</evidence>
<dbReference type="PANTHER" id="PTHR42908:SF10">
    <property type="entry name" value="EUKARYOTIC TRANSLATION ELONGATION FACTOR 2"/>
    <property type="match status" value="1"/>
</dbReference>
<reference evidence="5" key="1">
    <citation type="journal article" date="2020" name="New Phytol.">
        <title>Comparative genomics reveals dynamic genome evolution in host specialist ectomycorrhizal fungi.</title>
        <authorList>
            <person name="Lofgren L.A."/>
            <person name="Nguyen N.H."/>
            <person name="Vilgalys R."/>
            <person name="Ruytinx J."/>
            <person name="Liao H.L."/>
            <person name="Branco S."/>
            <person name="Kuo A."/>
            <person name="LaButti K."/>
            <person name="Lipzen A."/>
            <person name="Andreopoulos W."/>
            <person name="Pangilinan J."/>
            <person name="Riley R."/>
            <person name="Hundley H."/>
            <person name="Na H."/>
            <person name="Barry K."/>
            <person name="Grigoriev I.V."/>
            <person name="Stajich J.E."/>
            <person name="Kennedy P.G."/>
        </authorList>
    </citation>
    <scope>NUCLEOTIDE SEQUENCE</scope>
    <source>
        <strain evidence="5">FC203</strain>
    </source>
</reference>
<proteinExistence type="predicted"/>
<dbReference type="GO" id="GO:0005829">
    <property type="term" value="C:cytosol"/>
    <property type="evidence" value="ECO:0007669"/>
    <property type="project" value="TreeGrafter"/>
</dbReference>
<name>A0AAD4E726_9AGAM</name>
<dbReference type="GeneID" id="64669325"/>
<feature type="domain" description="Elongation factor EFG" evidence="4">
    <location>
        <begin position="5"/>
        <end position="83"/>
    </location>
</feature>
<dbReference type="GO" id="GO:1990904">
    <property type="term" value="C:ribonucleoprotein complex"/>
    <property type="evidence" value="ECO:0007669"/>
    <property type="project" value="TreeGrafter"/>
</dbReference>
<keyword evidence="1" id="KW-0963">Cytoplasm</keyword>
<dbReference type="Gene3D" id="3.30.70.240">
    <property type="match status" value="1"/>
</dbReference>
<dbReference type="Proteomes" id="UP001195769">
    <property type="component" value="Unassembled WGS sequence"/>
</dbReference>
<dbReference type="SUPFAM" id="SSF54980">
    <property type="entry name" value="EF-G C-terminal domain-like"/>
    <property type="match status" value="1"/>
</dbReference>
<sequence>VLTPFTVEIQCPENAISGIYSMLNRRRGQVSSEEQRPGTPMFTVKVYLPVNESFGFNSDLHSQTAGYAFPQCVFDHWEIMNSY</sequence>
<dbReference type="PANTHER" id="PTHR42908">
    <property type="entry name" value="TRANSLATION ELONGATION FACTOR-RELATED"/>
    <property type="match status" value="1"/>
</dbReference>
<evidence type="ECO:0000259" key="4">
    <source>
        <dbReference type="SMART" id="SM00838"/>
    </source>
</evidence>
<dbReference type="Pfam" id="PF00679">
    <property type="entry name" value="EFG_C"/>
    <property type="match status" value="1"/>
</dbReference>
<organism evidence="5 6">
    <name type="scientific">Suillus fuscotomentosus</name>
    <dbReference type="NCBI Taxonomy" id="1912939"/>
    <lineage>
        <taxon>Eukaryota</taxon>
        <taxon>Fungi</taxon>
        <taxon>Dikarya</taxon>
        <taxon>Basidiomycota</taxon>
        <taxon>Agaricomycotina</taxon>
        <taxon>Agaricomycetes</taxon>
        <taxon>Agaricomycetidae</taxon>
        <taxon>Boletales</taxon>
        <taxon>Suillineae</taxon>
        <taxon>Suillaceae</taxon>
        <taxon>Suillus</taxon>
    </lineage>
</organism>
<dbReference type="CDD" id="cd04096">
    <property type="entry name" value="eEF2_snRNP_like_C"/>
    <property type="match status" value="1"/>
</dbReference>
<dbReference type="InterPro" id="IPR035647">
    <property type="entry name" value="EFG_III/V"/>
</dbReference>
<dbReference type="GO" id="GO:0003746">
    <property type="term" value="F:translation elongation factor activity"/>
    <property type="evidence" value="ECO:0007669"/>
    <property type="project" value="UniProtKB-KW"/>
</dbReference>
<evidence type="ECO:0000256" key="2">
    <source>
        <dbReference type="ARBA" id="ARBA00022768"/>
    </source>
</evidence>
<comment type="caution">
    <text evidence="5">The sequence shown here is derived from an EMBL/GenBank/DDBJ whole genome shotgun (WGS) entry which is preliminary data.</text>
</comment>
<dbReference type="GO" id="GO:0003924">
    <property type="term" value="F:GTPase activity"/>
    <property type="evidence" value="ECO:0007669"/>
    <property type="project" value="TreeGrafter"/>
</dbReference>
<dbReference type="InterPro" id="IPR000640">
    <property type="entry name" value="EFG_V-like"/>
</dbReference>
<accession>A0AAD4E726</accession>
<protein>
    <submittedName>
        <fullName evidence="5">Elongation factor G, III-V domain-containing protein</fullName>
    </submittedName>
</protein>
<keyword evidence="6" id="KW-1185">Reference proteome</keyword>
<evidence type="ECO:0000256" key="3">
    <source>
        <dbReference type="ARBA" id="ARBA00022917"/>
    </source>
</evidence>
<dbReference type="SMART" id="SM00838">
    <property type="entry name" value="EFG_C"/>
    <property type="match status" value="1"/>
</dbReference>
<evidence type="ECO:0000256" key="1">
    <source>
        <dbReference type="ARBA" id="ARBA00022490"/>
    </source>
</evidence>